<dbReference type="STRING" id="3847.A0A0R0F023"/>
<dbReference type="PANTHER" id="PTHR46481:SF8">
    <property type="entry name" value="ZINC FINGER BED DOMAIN-CONTAINING PROTEIN RICESLEEPER 1-LIKE"/>
    <property type="match status" value="1"/>
</dbReference>
<protein>
    <recommendedName>
        <fullName evidence="10">BED-type domain-containing protein</fullName>
    </recommendedName>
</protein>
<evidence type="ECO:0000256" key="4">
    <source>
        <dbReference type="ARBA" id="ARBA00022833"/>
    </source>
</evidence>
<accession>A0A0R0F023</accession>
<dbReference type="OMA" id="CCAHVIS"/>
<evidence type="ECO:0000313" key="13">
    <source>
        <dbReference type="Proteomes" id="UP000008827"/>
    </source>
</evidence>
<keyword evidence="8" id="KW-0539">Nucleus</keyword>
<organism evidence="11">
    <name type="scientific">Glycine max</name>
    <name type="common">Soybean</name>
    <name type="synonym">Glycine hispida</name>
    <dbReference type="NCBI Taxonomy" id="3847"/>
    <lineage>
        <taxon>Eukaryota</taxon>
        <taxon>Viridiplantae</taxon>
        <taxon>Streptophyta</taxon>
        <taxon>Embryophyta</taxon>
        <taxon>Tracheophyta</taxon>
        <taxon>Spermatophyta</taxon>
        <taxon>Magnoliopsida</taxon>
        <taxon>eudicotyledons</taxon>
        <taxon>Gunneridae</taxon>
        <taxon>Pentapetalae</taxon>
        <taxon>rosids</taxon>
        <taxon>fabids</taxon>
        <taxon>Fabales</taxon>
        <taxon>Fabaceae</taxon>
        <taxon>Papilionoideae</taxon>
        <taxon>50 kb inversion clade</taxon>
        <taxon>NPAAA clade</taxon>
        <taxon>indigoferoid/millettioid clade</taxon>
        <taxon>Phaseoleae</taxon>
        <taxon>Glycine</taxon>
        <taxon>Glycine subgen. Soja</taxon>
    </lineage>
</organism>
<dbReference type="PaxDb" id="3847-GLYMA18G19691.1"/>
<dbReference type="SMART" id="SM00614">
    <property type="entry name" value="ZnF_BED"/>
    <property type="match status" value="1"/>
</dbReference>
<dbReference type="GO" id="GO:0003677">
    <property type="term" value="F:DNA binding"/>
    <property type="evidence" value="ECO:0007669"/>
    <property type="project" value="UniProtKB-KW"/>
</dbReference>
<evidence type="ECO:0000313" key="11">
    <source>
        <dbReference type="EMBL" id="KRG99369.1"/>
    </source>
</evidence>
<dbReference type="GO" id="GO:0005634">
    <property type="term" value="C:nucleus"/>
    <property type="evidence" value="ECO:0007669"/>
    <property type="project" value="UniProtKB-SubCell"/>
</dbReference>
<evidence type="ECO:0000259" key="10">
    <source>
        <dbReference type="PROSITE" id="PS50808"/>
    </source>
</evidence>
<dbReference type="SUPFAM" id="SSF57667">
    <property type="entry name" value="beta-beta-alpha zinc fingers"/>
    <property type="match status" value="1"/>
</dbReference>
<keyword evidence="2" id="KW-0479">Metal-binding</keyword>
<evidence type="ECO:0000256" key="7">
    <source>
        <dbReference type="ARBA" id="ARBA00023163"/>
    </source>
</evidence>
<dbReference type="EnsemblPlants" id="KRG99369">
    <property type="protein sequence ID" value="KRG99369"/>
    <property type="gene ID" value="GLYMA_18G140100"/>
</dbReference>
<keyword evidence="7" id="KW-0804">Transcription</keyword>
<evidence type="ECO:0000256" key="6">
    <source>
        <dbReference type="ARBA" id="ARBA00023125"/>
    </source>
</evidence>
<evidence type="ECO:0000256" key="3">
    <source>
        <dbReference type="ARBA" id="ARBA00022771"/>
    </source>
</evidence>
<dbReference type="AlphaFoldDB" id="A0A0R0F023"/>
<comment type="subcellular location">
    <subcellularLocation>
        <location evidence="1">Nucleus</location>
    </subcellularLocation>
</comment>
<keyword evidence="6" id="KW-0238">DNA-binding</keyword>
<evidence type="ECO:0000256" key="8">
    <source>
        <dbReference type="ARBA" id="ARBA00023242"/>
    </source>
</evidence>
<dbReference type="InterPro" id="IPR008906">
    <property type="entry name" value="HATC_C_dom"/>
</dbReference>
<keyword evidence="13" id="KW-1185">Reference proteome</keyword>
<name>A0A0R0F023_SOYBN</name>
<dbReference type="InterPro" id="IPR003656">
    <property type="entry name" value="Znf_BED"/>
</dbReference>
<dbReference type="Pfam" id="PF02892">
    <property type="entry name" value="zf-BED"/>
    <property type="match status" value="1"/>
</dbReference>
<dbReference type="EMBL" id="CM000851">
    <property type="protein sequence ID" value="KRG99369.1"/>
    <property type="molecule type" value="Genomic_DNA"/>
</dbReference>
<evidence type="ECO:0000256" key="9">
    <source>
        <dbReference type="PROSITE-ProRule" id="PRU00027"/>
    </source>
</evidence>
<dbReference type="Pfam" id="PF05699">
    <property type="entry name" value="Dimer_Tnp_hAT"/>
    <property type="match status" value="1"/>
</dbReference>
<dbReference type="InterPro" id="IPR036236">
    <property type="entry name" value="Znf_C2H2_sf"/>
</dbReference>
<dbReference type="GO" id="GO:0008270">
    <property type="term" value="F:zinc ion binding"/>
    <property type="evidence" value="ECO:0007669"/>
    <property type="project" value="UniProtKB-KW"/>
</dbReference>
<dbReference type="PROSITE" id="PS50808">
    <property type="entry name" value="ZF_BED"/>
    <property type="match status" value="1"/>
</dbReference>
<keyword evidence="3 9" id="KW-0863">Zinc-finger</keyword>
<evidence type="ECO:0000256" key="5">
    <source>
        <dbReference type="ARBA" id="ARBA00023015"/>
    </source>
</evidence>
<dbReference type="InterPro" id="IPR012337">
    <property type="entry name" value="RNaseH-like_sf"/>
</dbReference>
<feature type="non-terminal residue" evidence="11">
    <location>
        <position position="1"/>
    </location>
</feature>
<keyword evidence="5" id="KW-0805">Transcription regulation</keyword>
<dbReference type="Proteomes" id="UP000008827">
    <property type="component" value="Chromosome 18"/>
</dbReference>
<dbReference type="InterPro" id="IPR052035">
    <property type="entry name" value="ZnF_BED_domain_contain"/>
</dbReference>
<sequence length="569" mass="65795">WDHFDKLLDPNLLSQAKCQHCGALIEYSSETNAMRTHLDICKKKPNIMTKRQKSNSSSTIITPSSSSMIDQEAYRIALVKLFMALELSFRMVEHEAFQEFVRIIAPSFVVISHTTLAWDILSLWSSEKMLQNKVIKFYQVKSHTGKNLVRTFESCLSSWGLTFVLSLTLENATSNDKAIEYLQKRLMSWNRLVLNGNYLHMCCCAHVISLIVQEGFKEDIAAICRVRVAIKYVKSSPSRLYKFKECVVHVNIEYKGLVCLDIHQKAFEEFKLRDKKFMGMTPTYSDWESVHSILSFLEIFYDANLCIFGSFYVTSTMYMFEAFGIRMKIREMSTSRGVNMSVRMMVVCMKEKYDKYWGNPDRINVLLLIVESFDGEGGELTCKLRDKVESSLRSLFEKYNYGGDEFEVSSLEARARPSERVKNDPYGYSRYFQSTRSSTSKLDIYLEDASDSRLDLDVLNWWKLNSDRFPTLACMARDVLVIPISTMAFEFAFSIRGRVLDPYRCSLTPQMVEELVCTQDWIKRTPSPLPSNENEEFLEFKRIEEELVPSLVALDVTHLVPSTFTLDDD</sequence>
<dbReference type="Gramene" id="KRG99369">
    <property type="protein sequence ID" value="KRG99369"/>
    <property type="gene ID" value="GLYMA_18G140100"/>
</dbReference>
<feature type="domain" description="BED-type" evidence="10">
    <location>
        <begin position="1"/>
        <end position="48"/>
    </location>
</feature>
<dbReference type="SUPFAM" id="SSF53098">
    <property type="entry name" value="Ribonuclease H-like"/>
    <property type="match status" value="1"/>
</dbReference>
<dbReference type="GO" id="GO:0046983">
    <property type="term" value="F:protein dimerization activity"/>
    <property type="evidence" value="ECO:0007669"/>
    <property type="project" value="InterPro"/>
</dbReference>
<gene>
    <name evidence="11" type="ORF">GLYMA_18G140100</name>
</gene>
<evidence type="ECO:0000256" key="1">
    <source>
        <dbReference type="ARBA" id="ARBA00004123"/>
    </source>
</evidence>
<dbReference type="PANTHER" id="PTHR46481">
    <property type="entry name" value="ZINC FINGER BED DOMAIN-CONTAINING PROTEIN 4"/>
    <property type="match status" value="1"/>
</dbReference>
<reference evidence="11 12" key="1">
    <citation type="journal article" date="2010" name="Nature">
        <title>Genome sequence of the palaeopolyploid soybean.</title>
        <authorList>
            <person name="Schmutz J."/>
            <person name="Cannon S.B."/>
            <person name="Schlueter J."/>
            <person name="Ma J."/>
            <person name="Mitros T."/>
            <person name="Nelson W."/>
            <person name="Hyten D.L."/>
            <person name="Song Q."/>
            <person name="Thelen J.J."/>
            <person name="Cheng J."/>
            <person name="Xu D."/>
            <person name="Hellsten U."/>
            <person name="May G.D."/>
            <person name="Yu Y."/>
            <person name="Sakurai T."/>
            <person name="Umezawa T."/>
            <person name="Bhattacharyya M.K."/>
            <person name="Sandhu D."/>
            <person name="Valliyodan B."/>
            <person name="Lindquist E."/>
            <person name="Peto M."/>
            <person name="Grant D."/>
            <person name="Shu S."/>
            <person name="Goodstein D."/>
            <person name="Barry K."/>
            <person name="Futrell-Griggs M."/>
            <person name="Abernathy B."/>
            <person name="Du J."/>
            <person name="Tian Z."/>
            <person name="Zhu L."/>
            <person name="Gill N."/>
            <person name="Joshi T."/>
            <person name="Libault M."/>
            <person name="Sethuraman A."/>
            <person name="Zhang X.-C."/>
            <person name="Shinozaki K."/>
            <person name="Nguyen H.T."/>
            <person name="Wing R.A."/>
            <person name="Cregan P."/>
            <person name="Specht J."/>
            <person name="Grimwood J."/>
            <person name="Rokhsar D."/>
            <person name="Stacey G."/>
            <person name="Shoemaker R.C."/>
            <person name="Jackson S.A."/>
        </authorList>
    </citation>
    <scope>NUCLEOTIDE SEQUENCE</scope>
    <source>
        <strain evidence="12">cv. Williams 82</strain>
        <tissue evidence="11">Callus</tissue>
    </source>
</reference>
<reference evidence="11" key="3">
    <citation type="submission" date="2018-07" db="EMBL/GenBank/DDBJ databases">
        <title>WGS assembly of Glycine max.</title>
        <authorList>
            <person name="Schmutz J."/>
            <person name="Cannon S."/>
            <person name="Schlueter J."/>
            <person name="Ma J."/>
            <person name="Mitros T."/>
            <person name="Nelson W."/>
            <person name="Hyten D."/>
            <person name="Song Q."/>
            <person name="Thelen J."/>
            <person name="Cheng J."/>
            <person name="Xu D."/>
            <person name="Hellsten U."/>
            <person name="May G."/>
            <person name="Yu Y."/>
            <person name="Sakurai T."/>
            <person name="Umezawa T."/>
            <person name="Bhattacharyya M."/>
            <person name="Sandhu D."/>
            <person name="Valliyodan B."/>
            <person name="Lindquist E."/>
            <person name="Peto M."/>
            <person name="Grant D."/>
            <person name="Shu S."/>
            <person name="Goodstein D."/>
            <person name="Barry K."/>
            <person name="Futrell-Griggs M."/>
            <person name="Abernathy B."/>
            <person name="Du J."/>
            <person name="Tian Z."/>
            <person name="Zhu L."/>
            <person name="Gill N."/>
            <person name="Joshi T."/>
            <person name="Libault M."/>
            <person name="Sethuraman A."/>
            <person name="Zhang X."/>
            <person name="Shinozaki K."/>
            <person name="Nguyen H."/>
            <person name="Wing R."/>
            <person name="Cregan P."/>
            <person name="Specht J."/>
            <person name="Grimwood J."/>
            <person name="Rokhsar D."/>
            <person name="Stacey G."/>
            <person name="Shoemaker R."/>
            <person name="Jackson S."/>
        </authorList>
    </citation>
    <scope>NUCLEOTIDE SEQUENCE</scope>
    <source>
        <tissue evidence="11">Callus</tissue>
    </source>
</reference>
<evidence type="ECO:0000256" key="2">
    <source>
        <dbReference type="ARBA" id="ARBA00022723"/>
    </source>
</evidence>
<keyword evidence="4" id="KW-0862">Zinc</keyword>
<evidence type="ECO:0000313" key="12">
    <source>
        <dbReference type="EnsemblPlants" id="KRG99369"/>
    </source>
</evidence>
<dbReference type="InParanoid" id="A0A0R0F023"/>
<reference evidence="12" key="2">
    <citation type="submission" date="2018-02" db="UniProtKB">
        <authorList>
            <consortium name="EnsemblPlants"/>
        </authorList>
    </citation>
    <scope>IDENTIFICATION</scope>
    <source>
        <strain evidence="12">Williams 82</strain>
    </source>
</reference>
<proteinExistence type="predicted"/>